<feature type="region of interest" description="Disordered" evidence="1">
    <location>
        <begin position="1"/>
        <end position="31"/>
    </location>
</feature>
<sequence>MADPIRSGESIKNNAVARQTASNPPIDSKGVFRGSANLDRGAFYPSPGREASPKAGEIAALLAQQIKLLALELVGTKPTSGNGHKMRFRRHGSLSVETAGAKAGSWYDHEAGQGGDALELVVHLRGCSKRDALAWARVWLGISSASGAAAPPPQHSTPVARQEARPKSNTLDLAHRLWKEGQPAKASPVEQYLASRGLWLPADAPLRFHPSCPRNADRLPAMLALMTDPVTGEACGVHRTFLAPDGRGKAPGQAKMMAGRAGVVRLVPDEEVSLGLGIAEGIETALAVAQFCGWAPVWAALSAGAITRFPILRGVECLTICADGDAAGMGAARACAERWRDAGCEASILEAPAGEDFLEAAGRAA</sequence>
<evidence type="ECO:0000256" key="1">
    <source>
        <dbReference type="SAM" id="MobiDB-lite"/>
    </source>
</evidence>
<protein>
    <submittedName>
        <fullName evidence="4">Uncharacterized protein</fullName>
    </submittedName>
</protein>
<evidence type="ECO:0000313" key="4">
    <source>
        <dbReference type="EMBL" id="AWV24706.1"/>
    </source>
</evidence>
<feature type="domain" description="DUF7146" evidence="3">
    <location>
        <begin position="172"/>
        <end position="261"/>
    </location>
</feature>
<feature type="region of interest" description="Disordered" evidence="1">
    <location>
        <begin position="146"/>
        <end position="165"/>
    </location>
</feature>
<evidence type="ECO:0000259" key="3">
    <source>
        <dbReference type="Pfam" id="PF23639"/>
    </source>
</evidence>
<dbReference type="EMBL" id="CP025189">
    <property type="protein sequence ID" value="AWV24706.1"/>
    <property type="molecule type" value="Genomic_DNA"/>
</dbReference>
<dbReference type="CDD" id="cd01029">
    <property type="entry name" value="TOPRIM_primases"/>
    <property type="match status" value="1"/>
</dbReference>
<dbReference type="Gene3D" id="3.40.1360.10">
    <property type="match status" value="1"/>
</dbReference>
<reference evidence="4" key="1">
    <citation type="submission" date="2017-12" db="EMBL/GenBank/DDBJ databases">
        <authorList>
            <person name="Martens C."/>
            <person name="Dahlstrom E."/>
            <person name="Barbian K."/>
            <person name="Sykora L."/>
            <person name="Ricklefs S."/>
            <person name="Bruno D."/>
            <person name="Anzick I."/>
            <person name="Myles I."/>
            <person name="Datta S.K."/>
        </authorList>
    </citation>
    <scope>NUCLEOTIDE SEQUENCE</scope>
    <source>
        <strain evidence="4">AD2</strain>
    </source>
</reference>
<name>A0A4Y1N375_9PROT</name>
<feature type="domain" description="Toprim" evidence="2">
    <location>
        <begin position="276"/>
        <end position="357"/>
    </location>
</feature>
<evidence type="ECO:0000259" key="2">
    <source>
        <dbReference type="Pfam" id="PF13362"/>
    </source>
</evidence>
<dbReference type="SUPFAM" id="SSF57783">
    <property type="entry name" value="Zinc beta-ribbon"/>
    <property type="match status" value="1"/>
</dbReference>
<proteinExistence type="predicted"/>
<gene>
    <name evidence="4" type="ORF">RADP37_05364</name>
</gene>
<organism evidence="4">
    <name type="scientific">Roseomonas mucosa</name>
    <dbReference type="NCBI Taxonomy" id="207340"/>
    <lineage>
        <taxon>Bacteria</taxon>
        <taxon>Pseudomonadati</taxon>
        <taxon>Pseudomonadota</taxon>
        <taxon>Alphaproteobacteria</taxon>
        <taxon>Acetobacterales</taxon>
        <taxon>Roseomonadaceae</taxon>
        <taxon>Roseomonas</taxon>
    </lineage>
</organism>
<dbReference type="InterPro" id="IPR055570">
    <property type="entry name" value="DUF7146"/>
</dbReference>
<dbReference type="AlphaFoldDB" id="A0A4Y1N375"/>
<feature type="compositionally biased region" description="Polar residues" evidence="1">
    <location>
        <begin position="10"/>
        <end position="25"/>
    </location>
</feature>
<dbReference type="InterPro" id="IPR034154">
    <property type="entry name" value="TOPRIM_DnaG/twinkle"/>
</dbReference>
<dbReference type="Pfam" id="PF13362">
    <property type="entry name" value="Toprim_3"/>
    <property type="match status" value="1"/>
</dbReference>
<accession>A0A4Y1N375</accession>
<dbReference type="RefSeq" id="WP_314214197.1">
    <property type="nucleotide sequence ID" value="NZ_CP025189.1"/>
</dbReference>
<dbReference type="InterPro" id="IPR006171">
    <property type="entry name" value="TOPRIM_dom"/>
</dbReference>
<dbReference type="Pfam" id="PF23639">
    <property type="entry name" value="DUF7146"/>
    <property type="match status" value="1"/>
</dbReference>